<dbReference type="Proteomes" id="UP000244912">
    <property type="component" value="Unassembled WGS sequence"/>
</dbReference>
<sequence>MSKSKTQSACIGVCKFKRPGPAGDHCIGCSMTKPQKKIAKKQKKPEAAEAMLALVIAQQHAMGRYAHWRPAYLKRCLKKGRAVPGMVRDAS</sequence>
<dbReference type="OrthoDB" id="7906652at2"/>
<dbReference type="RefSeq" id="WP_108894938.1">
    <property type="nucleotide sequence ID" value="NZ_ONZF01000007.1"/>
</dbReference>
<gene>
    <name evidence="1" type="ORF">PAA8504_02980</name>
</gene>
<keyword evidence="2" id="KW-1185">Reference proteome</keyword>
<evidence type="ECO:0000313" key="1">
    <source>
        <dbReference type="EMBL" id="SPJ25134.1"/>
    </source>
</evidence>
<reference evidence="1 2" key="1">
    <citation type="submission" date="2018-03" db="EMBL/GenBank/DDBJ databases">
        <authorList>
            <person name="Keele B.F."/>
        </authorList>
    </citation>
    <scope>NUCLEOTIDE SEQUENCE [LARGE SCALE GENOMIC DNA]</scope>
    <source>
        <strain evidence="1 2">CECT 8504</strain>
    </source>
</reference>
<proteinExistence type="predicted"/>
<dbReference type="AlphaFoldDB" id="A0A2R8BYB4"/>
<dbReference type="EMBL" id="ONZF01000007">
    <property type="protein sequence ID" value="SPJ25134.1"/>
    <property type="molecule type" value="Genomic_DNA"/>
</dbReference>
<protein>
    <recommendedName>
        <fullName evidence="3">DUF1289 domain-containing protein</fullName>
    </recommendedName>
</protein>
<accession>A0A2R8BYB4</accession>
<evidence type="ECO:0000313" key="2">
    <source>
        <dbReference type="Proteomes" id="UP000244912"/>
    </source>
</evidence>
<name>A0A2R8BYB4_9RHOB</name>
<evidence type="ECO:0008006" key="3">
    <source>
        <dbReference type="Google" id="ProtNLM"/>
    </source>
</evidence>
<organism evidence="1 2">
    <name type="scientific">Palleronia abyssalis</name>
    <dbReference type="NCBI Taxonomy" id="1501240"/>
    <lineage>
        <taxon>Bacteria</taxon>
        <taxon>Pseudomonadati</taxon>
        <taxon>Pseudomonadota</taxon>
        <taxon>Alphaproteobacteria</taxon>
        <taxon>Rhodobacterales</taxon>
        <taxon>Roseobacteraceae</taxon>
        <taxon>Palleronia</taxon>
    </lineage>
</organism>